<dbReference type="GO" id="GO:0031177">
    <property type="term" value="F:phosphopantetheine binding"/>
    <property type="evidence" value="ECO:0007669"/>
    <property type="project" value="TreeGrafter"/>
</dbReference>
<dbReference type="InterPro" id="IPR025110">
    <property type="entry name" value="AMP-bd_C"/>
</dbReference>
<keyword evidence="2" id="KW-0596">Phosphopantetheine</keyword>
<dbReference type="Pfam" id="PF00501">
    <property type="entry name" value="AMP-binding"/>
    <property type="match status" value="1"/>
</dbReference>
<evidence type="ECO:0000256" key="1">
    <source>
        <dbReference type="ARBA" id="ARBA00001957"/>
    </source>
</evidence>
<dbReference type="FunFam" id="3.40.50.980:FF:000001">
    <property type="entry name" value="Non-ribosomal peptide synthetase"/>
    <property type="match status" value="1"/>
</dbReference>
<dbReference type="InterPro" id="IPR045851">
    <property type="entry name" value="AMP-bd_C_sf"/>
</dbReference>
<dbReference type="SUPFAM" id="SSF56801">
    <property type="entry name" value="Acetyl-CoA synthetase-like"/>
    <property type="match status" value="1"/>
</dbReference>
<dbReference type="InterPro" id="IPR010071">
    <property type="entry name" value="AA_adenyl_dom"/>
</dbReference>
<evidence type="ECO:0000259" key="5">
    <source>
        <dbReference type="Pfam" id="PF13193"/>
    </source>
</evidence>
<dbReference type="Pfam" id="PF13193">
    <property type="entry name" value="AMP-binding_C"/>
    <property type="match status" value="1"/>
</dbReference>
<comment type="cofactor">
    <cofactor evidence="1">
        <name>pantetheine 4'-phosphate</name>
        <dbReference type="ChEBI" id="CHEBI:47942"/>
    </cofactor>
</comment>
<dbReference type="PROSITE" id="PS00455">
    <property type="entry name" value="AMP_BINDING"/>
    <property type="match status" value="1"/>
</dbReference>
<dbReference type="GO" id="GO:0043041">
    <property type="term" value="P:amino acid activation for nonribosomal peptide biosynthetic process"/>
    <property type="evidence" value="ECO:0007669"/>
    <property type="project" value="TreeGrafter"/>
</dbReference>
<dbReference type="Gene3D" id="3.30.300.30">
    <property type="match status" value="1"/>
</dbReference>
<dbReference type="Gene3D" id="2.30.38.10">
    <property type="entry name" value="Luciferase, Domain 3"/>
    <property type="match status" value="1"/>
</dbReference>
<organism evidence="6 7">
    <name type="scientific">Saccharothrix ecbatanensis</name>
    <dbReference type="NCBI Taxonomy" id="1105145"/>
    <lineage>
        <taxon>Bacteria</taxon>
        <taxon>Bacillati</taxon>
        <taxon>Actinomycetota</taxon>
        <taxon>Actinomycetes</taxon>
        <taxon>Pseudonocardiales</taxon>
        <taxon>Pseudonocardiaceae</taxon>
        <taxon>Saccharothrix</taxon>
    </lineage>
</organism>
<dbReference type="Proteomes" id="UP000552097">
    <property type="component" value="Unassembled WGS sequence"/>
</dbReference>
<reference evidence="6 7" key="1">
    <citation type="submission" date="2020-08" db="EMBL/GenBank/DDBJ databases">
        <title>Sequencing the genomes of 1000 actinobacteria strains.</title>
        <authorList>
            <person name="Klenk H.-P."/>
        </authorList>
    </citation>
    <scope>NUCLEOTIDE SEQUENCE [LARGE SCALE GENOMIC DNA]</scope>
    <source>
        <strain evidence="6 7">DSM 45486</strain>
    </source>
</reference>
<dbReference type="EMBL" id="JACHMO010000001">
    <property type="protein sequence ID" value="MBB5803259.1"/>
    <property type="molecule type" value="Genomic_DNA"/>
</dbReference>
<name>A0A7W9HK08_9PSEU</name>
<dbReference type="GO" id="GO:0044550">
    <property type="term" value="P:secondary metabolite biosynthetic process"/>
    <property type="evidence" value="ECO:0007669"/>
    <property type="project" value="TreeGrafter"/>
</dbReference>
<evidence type="ECO:0000256" key="3">
    <source>
        <dbReference type="ARBA" id="ARBA00022553"/>
    </source>
</evidence>
<feature type="domain" description="AMP-binding enzyme C-terminal" evidence="5">
    <location>
        <begin position="630"/>
        <end position="702"/>
    </location>
</feature>
<accession>A0A7W9HK08</accession>
<dbReference type="InterPro" id="IPR020845">
    <property type="entry name" value="AMP-binding_CS"/>
</dbReference>
<dbReference type="GO" id="GO:0005737">
    <property type="term" value="C:cytoplasm"/>
    <property type="evidence" value="ECO:0007669"/>
    <property type="project" value="TreeGrafter"/>
</dbReference>
<keyword evidence="7" id="KW-1185">Reference proteome</keyword>
<evidence type="ECO:0000313" key="7">
    <source>
        <dbReference type="Proteomes" id="UP000552097"/>
    </source>
</evidence>
<dbReference type="AlphaFoldDB" id="A0A7W9HK08"/>
<comment type="caution">
    <text evidence="6">The sequence shown here is derived from an EMBL/GenBank/DDBJ whole genome shotgun (WGS) entry which is preliminary data.</text>
</comment>
<dbReference type="FunFam" id="2.30.38.10:FF:000001">
    <property type="entry name" value="Non-ribosomal peptide synthetase PvdI"/>
    <property type="match status" value="1"/>
</dbReference>
<proteinExistence type="predicted"/>
<dbReference type="PANTHER" id="PTHR45527:SF1">
    <property type="entry name" value="FATTY ACID SYNTHASE"/>
    <property type="match status" value="1"/>
</dbReference>
<dbReference type="NCBIfam" id="TIGR01733">
    <property type="entry name" value="AA-adenyl-dom"/>
    <property type="match status" value="1"/>
</dbReference>
<dbReference type="PANTHER" id="PTHR45527">
    <property type="entry name" value="NONRIBOSOMAL PEPTIDE SYNTHETASE"/>
    <property type="match status" value="1"/>
</dbReference>
<protein>
    <submittedName>
        <fullName evidence="6">Amino acid adenylation domain-containing protein</fullName>
    </submittedName>
</protein>
<feature type="domain" description="AMP-dependent synthetase/ligase" evidence="4">
    <location>
        <begin position="218"/>
        <end position="569"/>
    </location>
</feature>
<dbReference type="Gene3D" id="3.40.50.980">
    <property type="match status" value="2"/>
</dbReference>
<evidence type="ECO:0000259" key="4">
    <source>
        <dbReference type="Pfam" id="PF00501"/>
    </source>
</evidence>
<dbReference type="InterPro" id="IPR000873">
    <property type="entry name" value="AMP-dep_synth/lig_dom"/>
</dbReference>
<gene>
    <name evidence="6" type="ORF">F4560_003027</name>
</gene>
<dbReference type="RefSeq" id="WP_184920525.1">
    <property type="nucleotide sequence ID" value="NZ_JACHMO010000001.1"/>
</dbReference>
<sequence length="722" mass="75615">MSAHPFTLPVAWRGTDGGTVRATVPYGDLSAALRALSGTAPLAATLFAAHLKVLGTLTAERVFRTDVAPAGDDRDVRRVDAAVSGPRWRDLVDLSWRAACGAPAAAADHGPADRDGVVFVAPAGTGRVGGPDVPDPHGLRVVVEEDRLLLRAAHGAVTPGYLDRLALTYRAVLEAMAGGPDDIHRAFLGADERRAVLAEWSVGRRDDRGPAGVVDLVRAQATRTPQAVAVRVGDARMTYHELESRSNQIGHHLAGLGAGQDTPVGVCLRRGADLLPALLGTWKAGAGYVPLDPDLPVERLRRMVGTAGCRLVVTTTDLMDALPPVDGCRPVPLDRDRSAVDAAPTTPPPTRTDPGHLAYVIYTSGSTGAPKGVMVQHGGLVNYLRWAVDAYASRGHGGSPFFASLSFDLGIPGLYAPLLTGQAVHLLPDPMEVADLGDLLVAGAPYSFVKMTPGQLNLLCLDLDSAQAHRLAGVVVAAGDAFPAALAERWRALAGPGGTAVATEYGPTEITIGNSGQPVTDPPTTELVPLGAPVPNTTMYVLTDRLEPTPVGVPGEIHVGGAGVARGYLAEPALTADRFRPDPFGAPGTRLYRTGDLGRWLPDGTLEFLGRIDHQVKIRGYRVELGEIRAVLRDRPEVGDAVVVPTGPAGRPRGLAAFVVPAQGHTVDVHRVHAGLSAHLPDYMIPADFVVVGEIPLTANGKADNSALLELLGRRPPTGGRP</sequence>
<evidence type="ECO:0000256" key="2">
    <source>
        <dbReference type="ARBA" id="ARBA00022450"/>
    </source>
</evidence>
<dbReference type="CDD" id="cd05930">
    <property type="entry name" value="A_NRPS"/>
    <property type="match status" value="1"/>
</dbReference>
<keyword evidence="3" id="KW-0597">Phosphoprotein</keyword>
<evidence type="ECO:0000313" key="6">
    <source>
        <dbReference type="EMBL" id="MBB5803259.1"/>
    </source>
</evidence>